<reference evidence="3 4" key="1">
    <citation type="submission" date="2022-06" db="EMBL/GenBank/DDBJ databases">
        <title>Paraconexibacter antarcticus.</title>
        <authorList>
            <person name="Kim C.S."/>
        </authorList>
    </citation>
    <scope>NUCLEOTIDE SEQUENCE [LARGE SCALE GENOMIC DNA]</scope>
    <source>
        <strain evidence="3 4">02-257</strain>
    </source>
</reference>
<evidence type="ECO:0000313" key="3">
    <source>
        <dbReference type="EMBL" id="UTI66861.1"/>
    </source>
</evidence>
<gene>
    <name evidence="3" type="ORF">NBH00_11780</name>
</gene>
<feature type="compositionally biased region" description="Low complexity" evidence="1">
    <location>
        <begin position="453"/>
        <end position="462"/>
    </location>
</feature>
<organism evidence="3 4">
    <name type="scientific">Paraconexibacter antarcticus</name>
    <dbReference type="NCBI Taxonomy" id="2949664"/>
    <lineage>
        <taxon>Bacteria</taxon>
        <taxon>Bacillati</taxon>
        <taxon>Actinomycetota</taxon>
        <taxon>Thermoleophilia</taxon>
        <taxon>Solirubrobacterales</taxon>
        <taxon>Paraconexibacteraceae</taxon>
        <taxon>Paraconexibacter</taxon>
    </lineage>
</organism>
<dbReference type="PANTHER" id="PTHR33371:SF16">
    <property type="entry name" value="MCE-FAMILY PROTEIN MCE3F"/>
    <property type="match status" value="1"/>
</dbReference>
<evidence type="ECO:0000259" key="2">
    <source>
        <dbReference type="Pfam" id="PF02470"/>
    </source>
</evidence>
<sequence>MPFGRLTIIFQAVVAVAFVTYLFASDNVRLPWLSDTYTLHVAFTNAGGLDGRNHNAVLLAGVRVGEVRSVKIAGGRAVATLRMDSGSRGHVLAGTVARVVPRSALEDQTLELAPGRGRALGDGDELRAAPDAAPVPLDRVLATLDSDTRAQLQILLGELDTATKGRATPLGRALASLADTGDVARSVSTKLASRRRELTALVGDMRTVFTTLAERDVLLRKALRSGRVVLGATASQDAQLAETMRRLPAAIDALGGALRDVRGLSAPLAPALSRLRPAARALPTTVSELRTTLPQLRGLIGDLRTLVANGTTPAKDLRRAAQALRPAASGLTPAIDGLLPILRQIDRNRDGVGLVGERFSGVFSTNDVNGPILRGLGFFEQFNPADFGAPGATGPQLRTLTNKVAQALTSTCESNAVACLVRYLVPGLPGAVRRATAPLGATRGARAHALRAAAGDADAAGRQGITPATGEGSTP</sequence>
<accession>A0ABY5DXV2</accession>
<dbReference type="Pfam" id="PF02470">
    <property type="entry name" value="MlaD"/>
    <property type="match status" value="1"/>
</dbReference>
<dbReference type="InterPro" id="IPR003399">
    <property type="entry name" value="Mce/MlaD"/>
</dbReference>
<evidence type="ECO:0000313" key="4">
    <source>
        <dbReference type="Proteomes" id="UP001056035"/>
    </source>
</evidence>
<protein>
    <submittedName>
        <fullName evidence="3">MlaD family protein</fullName>
    </submittedName>
</protein>
<dbReference type="PANTHER" id="PTHR33371">
    <property type="entry name" value="INTERMEMBRANE PHOSPHOLIPID TRANSPORT SYSTEM BINDING PROTEIN MLAD-RELATED"/>
    <property type="match status" value="1"/>
</dbReference>
<dbReference type="InterPro" id="IPR052336">
    <property type="entry name" value="MlaD_Phospholipid_Transporter"/>
</dbReference>
<dbReference type="RefSeq" id="WP_254573515.1">
    <property type="nucleotide sequence ID" value="NZ_CP098502.1"/>
</dbReference>
<feature type="domain" description="Mce/MlaD" evidence="2">
    <location>
        <begin position="36"/>
        <end position="115"/>
    </location>
</feature>
<evidence type="ECO:0000256" key="1">
    <source>
        <dbReference type="SAM" id="MobiDB-lite"/>
    </source>
</evidence>
<dbReference type="EMBL" id="CP098502">
    <property type="protein sequence ID" value="UTI66861.1"/>
    <property type="molecule type" value="Genomic_DNA"/>
</dbReference>
<name>A0ABY5DXV2_9ACTN</name>
<keyword evidence="4" id="KW-1185">Reference proteome</keyword>
<proteinExistence type="predicted"/>
<dbReference type="Proteomes" id="UP001056035">
    <property type="component" value="Chromosome"/>
</dbReference>
<feature type="region of interest" description="Disordered" evidence="1">
    <location>
        <begin position="453"/>
        <end position="475"/>
    </location>
</feature>